<comment type="cofactor">
    <cofactor evidence="5">
        <name>Fe(2+)</name>
        <dbReference type="ChEBI" id="CHEBI:29033"/>
    </cofactor>
    <text evidence="5">Binds 1 Fe(2+) ion.</text>
</comment>
<dbReference type="PRINTS" id="PR01576">
    <property type="entry name" value="PDEFORMYLASE"/>
</dbReference>
<comment type="similarity">
    <text evidence="1 5">Belongs to the polypeptide deformylase family.</text>
</comment>
<dbReference type="InterPro" id="IPR036821">
    <property type="entry name" value="Peptide_deformylase_sf"/>
</dbReference>
<dbReference type="InterPro" id="IPR023635">
    <property type="entry name" value="Peptide_deformylase"/>
</dbReference>
<dbReference type="FunFam" id="3.90.45.10:FF:000003">
    <property type="entry name" value="Peptide deformylase"/>
    <property type="match status" value="1"/>
</dbReference>
<dbReference type="PANTHER" id="PTHR10458">
    <property type="entry name" value="PEPTIDE DEFORMYLASE"/>
    <property type="match status" value="1"/>
</dbReference>
<dbReference type="CDD" id="cd00487">
    <property type="entry name" value="Pep_deformylase"/>
    <property type="match status" value="1"/>
</dbReference>
<dbReference type="GO" id="GO:0006412">
    <property type="term" value="P:translation"/>
    <property type="evidence" value="ECO:0007669"/>
    <property type="project" value="UniProtKB-UniRule"/>
</dbReference>
<dbReference type="AlphaFoldDB" id="A0A150Q4U8"/>
<dbReference type="Gene3D" id="3.90.45.10">
    <property type="entry name" value="Peptide deformylase"/>
    <property type="match status" value="1"/>
</dbReference>
<dbReference type="SUPFAM" id="SSF56420">
    <property type="entry name" value="Peptide deformylase"/>
    <property type="match status" value="1"/>
</dbReference>
<reference evidence="6 7" key="1">
    <citation type="submission" date="2014-02" db="EMBL/GenBank/DDBJ databases">
        <title>The small core and large imbalanced accessory genome model reveals a collaborative survival strategy of Sorangium cellulosum strains in nature.</title>
        <authorList>
            <person name="Han K."/>
            <person name="Peng R."/>
            <person name="Blom J."/>
            <person name="Li Y.-Z."/>
        </authorList>
    </citation>
    <scope>NUCLEOTIDE SEQUENCE [LARGE SCALE GENOMIC DNA]</scope>
    <source>
        <strain evidence="6 7">So0008-312</strain>
    </source>
</reference>
<keyword evidence="4 5" id="KW-0648">Protein biosynthesis</keyword>
<organism evidence="6 7">
    <name type="scientific">Sorangium cellulosum</name>
    <name type="common">Polyangium cellulosum</name>
    <dbReference type="NCBI Taxonomy" id="56"/>
    <lineage>
        <taxon>Bacteria</taxon>
        <taxon>Pseudomonadati</taxon>
        <taxon>Myxococcota</taxon>
        <taxon>Polyangia</taxon>
        <taxon>Polyangiales</taxon>
        <taxon>Polyangiaceae</taxon>
        <taxon>Sorangium</taxon>
    </lineage>
</organism>
<comment type="catalytic activity">
    <reaction evidence="5">
        <text>N-terminal N-formyl-L-methionyl-[peptide] + H2O = N-terminal L-methionyl-[peptide] + formate</text>
        <dbReference type="Rhea" id="RHEA:24420"/>
        <dbReference type="Rhea" id="RHEA-COMP:10639"/>
        <dbReference type="Rhea" id="RHEA-COMP:10640"/>
        <dbReference type="ChEBI" id="CHEBI:15377"/>
        <dbReference type="ChEBI" id="CHEBI:15740"/>
        <dbReference type="ChEBI" id="CHEBI:49298"/>
        <dbReference type="ChEBI" id="CHEBI:64731"/>
        <dbReference type="EC" id="3.5.1.88"/>
    </reaction>
</comment>
<name>A0A150Q4U8_SORCE</name>
<feature type="binding site" evidence="5">
    <location>
        <position position="165"/>
    </location>
    <ligand>
        <name>Fe cation</name>
        <dbReference type="ChEBI" id="CHEBI:24875"/>
    </ligand>
</feature>
<evidence type="ECO:0000256" key="2">
    <source>
        <dbReference type="ARBA" id="ARBA00022723"/>
    </source>
</evidence>
<gene>
    <name evidence="5" type="primary">def</name>
    <name evidence="6" type="ORF">BE15_13930</name>
</gene>
<keyword evidence="3 5" id="KW-0378">Hydrolase</keyword>
<dbReference type="OrthoDB" id="9804313at2"/>
<evidence type="ECO:0000256" key="5">
    <source>
        <dbReference type="HAMAP-Rule" id="MF_00163"/>
    </source>
</evidence>
<evidence type="ECO:0000313" key="6">
    <source>
        <dbReference type="EMBL" id="KYF62960.1"/>
    </source>
</evidence>
<evidence type="ECO:0000256" key="4">
    <source>
        <dbReference type="ARBA" id="ARBA00022917"/>
    </source>
</evidence>
<comment type="function">
    <text evidence="5">Removes the formyl group from the N-terminal Met of newly synthesized proteins. Requires at least a dipeptide for an efficient rate of reaction. N-terminal L-methionine is a prerequisite for activity but the enzyme has broad specificity at other positions.</text>
</comment>
<dbReference type="GO" id="GO:0042586">
    <property type="term" value="F:peptide deformylase activity"/>
    <property type="evidence" value="ECO:0007669"/>
    <property type="project" value="UniProtKB-UniRule"/>
</dbReference>
<dbReference type="RefSeq" id="WP_061612393.1">
    <property type="nucleotide sequence ID" value="NZ_JEMA01001050.1"/>
</dbReference>
<sequence length="203" mass="21680">MELPPIVLAGSAVLRKPAAPVPPEEIGTRQLKHLIATMVSVMRKAPGVGLAAPQIGVSQQIIVLEDSEVLMSRLTPGQRAERGRVPFPLKVIINPTLKVLAPPPPGAAGSGRATFFEGCLSVPGYMALVERDLAVEVSGVDEEGKEVRWEATGWPARILQHEVDHLRGTLYVDRMIARSFCSNEEAPALLSQSVAEVRAALGA</sequence>
<dbReference type="PANTHER" id="PTHR10458:SF2">
    <property type="entry name" value="PEPTIDE DEFORMYLASE, MITOCHONDRIAL"/>
    <property type="match status" value="1"/>
</dbReference>
<accession>A0A150Q4U8</accession>
<dbReference type="PIRSF" id="PIRSF004749">
    <property type="entry name" value="Pep_def"/>
    <property type="match status" value="1"/>
</dbReference>
<dbReference type="EC" id="3.5.1.88" evidence="5"/>
<dbReference type="Proteomes" id="UP000075260">
    <property type="component" value="Unassembled WGS sequence"/>
</dbReference>
<dbReference type="GO" id="GO:0046872">
    <property type="term" value="F:metal ion binding"/>
    <property type="evidence" value="ECO:0007669"/>
    <property type="project" value="UniProtKB-KW"/>
</dbReference>
<feature type="binding site" evidence="5">
    <location>
        <position position="119"/>
    </location>
    <ligand>
        <name>Fe cation</name>
        <dbReference type="ChEBI" id="CHEBI:24875"/>
    </ligand>
</feature>
<keyword evidence="2 5" id="KW-0479">Metal-binding</keyword>
<keyword evidence="5" id="KW-0408">Iron</keyword>
<dbReference type="NCBIfam" id="NF001159">
    <property type="entry name" value="PRK00150.1-3"/>
    <property type="match status" value="1"/>
</dbReference>
<feature type="active site" evidence="5">
    <location>
        <position position="162"/>
    </location>
</feature>
<feature type="binding site" evidence="5">
    <location>
        <position position="161"/>
    </location>
    <ligand>
        <name>Fe cation</name>
        <dbReference type="ChEBI" id="CHEBI:24875"/>
    </ligand>
</feature>
<evidence type="ECO:0000256" key="3">
    <source>
        <dbReference type="ARBA" id="ARBA00022801"/>
    </source>
</evidence>
<comment type="caution">
    <text evidence="6">The sequence shown here is derived from an EMBL/GenBank/DDBJ whole genome shotgun (WGS) entry which is preliminary data.</text>
</comment>
<evidence type="ECO:0000313" key="7">
    <source>
        <dbReference type="Proteomes" id="UP000075260"/>
    </source>
</evidence>
<dbReference type="Pfam" id="PF01327">
    <property type="entry name" value="Pep_deformylase"/>
    <property type="match status" value="1"/>
</dbReference>
<evidence type="ECO:0000256" key="1">
    <source>
        <dbReference type="ARBA" id="ARBA00010759"/>
    </source>
</evidence>
<proteinExistence type="inferred from homology"/>
<dbReference type="EMBL" id="JEMA01001050">
    <property type="protein sequence ID" value="KYF62960.1"/>
    <property type="molecule type" value="Genomic_DNA"/>
</dbReference>
<protein>
    <recommendedName>
        <fullName evidence="5">Peptide deformylase</fullName>
        <shortName evidence="5">PDF</shortName>
        <ecNumber evidence="5">3.5.1.88</ecNumber>
    </recommendedName>
    <alternativeName>
        <fullName evidence="5">Polypeptide deformylase</fullName>
    </alternativeName>
</protein>
<dbReference type="HAMAP" id="MF_00163">
    <property type="entry name" value="Pep_deformylase"/>
    <property type="match status" value="1"/>
</dbReference>